<feature type="compositionally biased region" description="Basic and acidic residues" evidence="1">
    <location>
        <begin position="210"/>
        <end position="222"/>
    </location>
</feature>
<dbReference type="SUPFAM" id="SSF49879">
    <property type="entry name" value="SMAD/FHA domain"/>
    <property type="match status" value="1"/>
</dbReference>
<dbReference type="InterPro" id="IPR050923">
    <property type="entry name" value="Cell_Proc_Reg/RNA_Proc"/>
</dbReference>
<evidence type="ECO:0000259" key="2">
    <source>
        <dbReference type="PROSITE" id="PS50006"/>
    </source>
</evidence>
<gene>
    <name evidence="3" type="ORF">Pla22_07700</name>
</gene>
<sequence>MLRLLRLTTPCMIAAKLILATGSRAGTEAPLMVGYYMIGRDRECQIRPKSRSVSRRHCIVHHSGQSVRLLDLESTSGTQVNGERILPKTWVDIDDGDLLKFGKICFKLQVSELDAVEDEPSTSETMLSGDAWKTFDVANFLASADEEDQEQRYREIRSKNSGSDSEDSLAETVVSNGVEDLPQASRQVEIGEPDPNRVNQAAAAKPKNAPKRETSSPRDVGKRSRQRTWSVGLPNLRLWSGPSQWFAAGTDGDRGRLLVAVILTLALLGVGSWQVYRFTSGPEVRVLKEID</sequence>
<dbReference type="OrthoDB" id="283378at2"/>
<dbReference type="SMART" id="SM00240">
    <property type="entry name" value="FHA"/>
    <property type="match status" value="1"/>
</dbReference>
<protein>
    <submittedName>
        <fullName evidence="3">FHA domain protein</fullName>
    </submittedName>
</protein>
<dbReference type="PANTHER" id="PTHR23308">
    <property type="entry name" value="NUCLEAR INHIBITOR OF PROTEIN PHOSPHATASE-1"/>
    <property type="match status" value="1"/>
</dbReference>
<dbReference type="CDD" id="cd00060">
    <property type="entry name" value="FHA"/>
    <property type="match status" value="1"/>
</dbReference>
<dbReference type="RefSeq" id="WP_146513412.1">
    <property type="nucleotide sequence ID" value="NZ_SJPI01000001.1"/>
</dbReference>
<dbReference type="EMBL" id="SJPI01000001">
    <property type="protein sequence ID" value="TWT53142.1"/>
    <property type="molecule type" value="Genomic_DNA"/>
</dbReference>
<comment type="caution">
    <text evidence="3">The sequence shown here is derived from an EMBL/GenBank/DDBJ whole genome shotgun (WGS) entry which is preliminary data.</text>
</comment>
<proteinExistence type="predicted"/>
<name>A0A5C5WTH3_9BACT</name>
<evidence type="ECO:0000313" key="3">
    <source>
        <dbReference type="EMBL" id="TWT53142.1"/>
    </source>
</evidence>
<organism evidence="3 4">
    <name type="scientific">Rubripirellula amarantea</name>
    <dbReference type="NCBI Taxonomy" id="2527999"/>
    <lineage>
        <taxon>Bacteria</taxon>
        <taxon>Pseudomonadati</taxon>
        <taxon>Planctomycetota</taxon>
        <taxon>Planctomycetia</taxon>
        <taxon>Pirellulales</taxon>
        <taxon>Pirellulaceae</taxon>
        <taxon>Rubripirellula</taxon>
    </lineage>
</organism>
<feature type="region of interest" description="Disordered" evidence="1">
    <location>
        <begin position="146"/>
        <end position="171"/>
    </location>
</feature>
<dbReference type="AlphaFoldDB" id="A0A5C5WTH3"/>
<evidence type="ECO:0000313" key="4">
    <source>
        <dbReference type="Proteomes" id="UP000316598"/>
    </source>
</evidence>
<dbReference type="Pfam" id="PF00498">
    <property type="entry name" value="FHA"/>
    <property type="match status" value="1"/>
</dbReference>
<dbReference type="Proteomes" id="UP000316598">
    <property type="component" value="Unassembled WGS sequence"/>
</dbReference>
<evidence type="ECO:0000256" key="1">
    <source>
        <dbReference type="SAM" id="MobiDB-lite"/>
    </source>
</evidence>
<feature type="domain" description="FHA" evidence="2">
    <location>
        <begin position="36"/>
        <end position="85"/>
    </location>
</feature>
<feature type="region of interest" description="Disordered" evidence="1">
    <location>
        <begin position="187"/>
        <end position="226"/>
    </location>
</feature>
<dbReference type="InterPro" id="IPR008984">
    <property type="entry name" value="SMAD_FHA_dom_sf"/>
</dbReference>
<reference evidence="3 4" key="1">
    <citation type="submission" date="2019-02" db="EMBL/GenBank/DDBJ databases">
        <title>Deep-cultivation of Planctomycetes and their phenomic and genomic characterization uncovers novel biology.</title>
        <authorList>
            <person name="Wiegand S."/>
            <person name="Jogler M."/>
            <person name="Boedeker C."/>
            <person name="Pinto D."/>
            <person name="Vollmers J."/>
            <person name="Rivas-Marin E."/>
            <person name="Kohn T."/>
            <person name="Peeters S.H."/>
            <person name="Heuer A."/>
            <person name="Rast P."/>
            <person name="Oberbeckmann S."/>
            <person name="Bunk B."/>
            <person name="Jeske O."/>
            <person name="Meyerdierks A."/>
            <person name="Storesund J.E."/>
            <person name="Kallscheuer N."/>
            <person name="Luecker S."/>
            <person name="Lage O.M."/>
            <person name="Pohl T."/>
            <person name="Merkel B.J."/>
            <person name="Hornburger P."/>
            <person name="Mueller R.-W."/>
            <person name="Bruemmer F."/>
            <person name="Labrenz M."/>
            <person name="Spormann A.M."/>
            <person name="Op Den Camp H."/>
            <person name="Overmann J."/>
            <person name="Amann R."/>
            <person name="Jetten M.S.M."/>
            <person name="Mascher T."/>
            <person name="Medema M.H."/>
            <person name="Devos D.P."/>
            <person name="Kaster A.-K."/>
            <person name="Ovreas L."/>
            <person name="Rohde M."/>
            <person name="Galperin M.Y."/>
            <person name="Jogler C."/>
        </authorList>
    </citation>
    <scope>NUCLEOTIDE SEQUENCE [LARGE SCALE GENOMIC DNA]</scope>
    <source>
        <strain evidence="3 4">Pla22</strain>
    </source>
</reference>
<dbReference type="InterPro" id="IPR000253">
    <property type="entry name" value="FHA_dom"/>
</dbReference>
<accession>A0A5C5WTH3</accession>
<dbReference type="PROSITE" id="PS50006">
    <property type="entry name" value="FHA_DOMAIN"/>
    <property type="match status" value="1"/>
</dbReference>
<dbReference type="Gene3D" id="2.60.200.20">
    <property type="match status" value="1"/>
</dbReference>
<keyword evidence="4" id="KW-1185">Reference proteome</keyword>